<evidence type="ECO:0000313" key="2">
    <source>
        <dbReference type="EMBL" id="KAK6642284.1"/>
    </source>
</evidence>
<dbReference type="EMBL" id="JAWJWF010000001">
    <property type="protein sequence ID" value="KAK6642284.1"/>
    <property type="molecule type" value="Genomic_DNA"/>
</dbReference>
<name>A0ABR1BJA6_POLSC</name>
<dbReference type="Proteomes" id="UP001359485">
    <property type="component" value="Unassembled WGS sequence"/>
</dbReference>
<reference evidence="2 3" key="1">
    <citation type="submission" date="2023-09" db="EMBL/GenBank/DDBJ databases">
        <title>Genomes of two closely related lineages of the louse Polyplax serrata with different host specificities.</title>
        <authorList>
            <person name="Martinu J."/>
            <person name="Tarabai H."/>
            <person name="Stefka J."/>
            <person name="Hypsa V."/>
        </authorList>
    </citation>
    <scope>NUCLEOTIDE SEQUENCE [LARGE SCALE GENOMIC DNA]</scope>
    <source>
        <strain evidence="2">98ZLc_SE</strain>
    </source>
</reference>
<comment type="caution">
    <text evidence="2">The sequence shown here is derived from an EMBL/GenBank/DDBJ whole genome shotgun (WGS) entry which is preliminary data.</text>
</comment>
<evidence type="ECO:0000313" key="3">
    <source>
        <dbReference type="Proteomes" id="UP001359485"/>
    </source>
</evidence>
<sequence length="301" mass="34982">MENNFINSRTNRFDVSATHIRCVEKTLQDFIKRLNKQNVNTKIEGVGTACENIKQKILEHEDDTQLSVVHNICRKIHIGIELMLKVSIVFGSSVDFQIRNIVHALLNMEKLRLISKEILKNQRVAFLEEQFFSQAAQEKLWNQNDASKQKELVANNEEISYRNQQSLLKMLAHITCLSPEYELCCANNEKSEQEKSHSQNDSLHLISNKDDESGPEIKVMNKEWEEQEDEFDSDLPWCLDEFKPVKIGTGRKKKIPLIIDRKTIINNYSTRAISLNEKIKVGRVKDNNNYDNDDVDDDQEF</sequence>
<keyword evidence="3" id="KW-1185">Reference proteome</keyword>
<accession>A0ABR1BJA6</accession>
<feature type="region of interest" description="Disordered" evidence="1">
    <location>
        <begin position="193"/>
        <end position="215"/>
    </location>
</feature>
<evidence type="ECO:0000256" key="1">
    <source>
        <dbReference type="SAM" id="MobiDB-lite"/>
    </source>
</evidence>
<proteinExistence type="predicted"/>
<organism evidence="2 3">
    <name type="scientific">Polyplax serrata</name>
    <name type="common">Common mouse louse</name>
    <dbReference type="NCBI Taxonomy" id="468196"/>
    <lineage>
        <taxon>Eukaryota</taxon>
        <taxon>Metazoa</taxon>
        <taxon>Ecdysozoa</taxon>
        <taxon>Arthropoda</taxon>
        <taxon>Hexapoda</taxon>
        <taxon>Insecta</taxon>
        <taxon>Pterygota</taxon>
        <taxon>Neoptera</taxon>
        <taxon>Paraneoptera</taxon>
        <taxon>Psocodea</taxon>
        <taxon>Troctomorpha</taxon>
        <taxon>Phthiraptera</taxon>
        <taxon>Anoplura</taxon>
        <taxon>Polyplacidae</taxon>
        <taxon>Polyplax</taxon>
    </lineage>
</organism>
<gene>
    <name evidence="2" type="ORF">RUM44_014007</name>
</gene>
<protein>
    <submittedName>
        <fullName evidence="2">Uncharacterized protein</fullName>
    </submittedName>
</protein>